<comment type="caution">
    <text evidence="3">The sequence shown here is derived from an EMBL/GenBank/DDBJ whole genome shotgun (WGS) entry which is preliminary data.</text>
</comment>
<dbReference type="EMBL" id="JARVKF010000429">
    <property type="protein sequence ID" value="KAK9414214.1"/>
    <property type="molecule type" value="Genomic_DNA"/>
</dbReference>
<dbReference type="Gene3D" id="1.10.340.30">
    <property type="entry name" value="Hypothetical protein, domain 2"/>
    <property type="match status" value="1"/>
</dbReference>
<dbReference type="PANTHER" id="PTHR47203">
    <property type="match status" value="1"/>
</dbReference>
<evidence type="ECO:0000259" key="2">
    <source>
        <dbReference type="SMART" id="SM00478"/>
    </source>
</evidence>
<accession>A0ABR2UHV3</accession>
<protein>
    <recommendedName>
        <fullName evidence="2">HhH-GPD domain-containing protein</fullName>
    </recommendedName>
</protein>
<keyword evidence="4" id="KW-1185">Reference proteome</keyword>
<feature type="region of interest" description="Disordered" evidence="1">
    <location>
        <begin position="105"/>
        <end position="161"/>
    </location>
</feature>
<dbReference type="Pfam" id="PF00730">
    <property type="entry name" value="HhH-GPD"/>
    <property type="match status" value="1"/>
</dbReference>
<reference evidence="3 4" key="1">
    <citation type="journal article" date="2024" name="J. Plant Pathol.">
        <title>Sequence and assembly of the genome of Seiridium unicorne, isolate CBS 538.82, causal agent of cypress canker disease.</title>
        <authorList>
            <person name="Scali E."/>
            <person name="Rocca G.D."/>
            <person name="Danti R."/>
            <person name="Garbelotto M."/>
            <person name="Barberini S."/>
            <person name="Baroncelli R."/>
            <person name="Emiliani G."/>
        </authorList>
    </citation>
    <scope>NUCLEOTIDE SEQUENCE [LARGE SCALE GENOMIC DNA]</scope>
    <source>
        <strain evidence="3 4">BM-138-508</strain>
    </source>
</reference>
<dbReference type="Proteomes" id="UP001408356">
    <property type="component" value="Unassembled WGS sequence"/>
</dbReference>
<dbReference type="InterPro" id="IPR003265">
    <property type="entry name" value="HhH-GPD_domain"/>
</dbReference>
<evidence type="ECO:0000256" key="1">
    <source>
        <dbReference type="SAM" id="MobiDB-lite"/>
    </source>
</evidence>
<feature type="region of interest" description="Disordered" evidence="1">
    <location>
        <begin position="630"/>
        <end position="691"/>
    </location>
</feature>
<feature type="region of interest" description="Disordered" evidence="1">
    <location>
        <begin position="245"/>
        <end position="335"/>
    </location>
</feature>
<organism evidence="3 4">
    <name type="scientific">Seiridium unicorne</name>
    <dbReference type="NCBI Taxonomy" id="138068"/>
    <lineage>
        <taxon>Eukaryota</taxon>
        <taxon>Fungi</taxon>
        <taxon>Dikarya</taxon>
        <taxon>Ascomycota</taxon>
        <taxon>Pezizomycotina</taxon>
        <taxon>Sordariomycetes</taxon>
        <taxon>Xylariomycetidae</taxon>
        <taxon>Amphisphaeriales</taxon>
        <taxon>Sporocadaceae</taxon>
        <taxon>Seiridium</taxon>
    </lineage>
</organism>
<dbReference type="CDD" id="cd00056">
    <property type="entry name" value="ENDO3c"/>
    <property type="match status" value="1"/>
</dbReference>
<feature type="compositionally biased region" description="Basic and acidic residues" evidence="1">
    <location>
        <begin position="632"/>
        <end position="660"/>
    </location>
</feature>
<feature type="compositionally biased region" description="Polar residues" evidence="1">
    <location>
        <begin position="20"/>
        <end position="35"/>
    </location>
</feature>
<feature type="compositionally biased region" description="Basic and acidic residues" evidence="1">
    <location>
        <begin position="258"/>
        <end position="271"/>
    </location>
</feature>
<dbReference type="PANTHER" id="PTHR47203:SF1">
    <property type="entry name" value="HYPOTHETICAL BASE EXCISION DNA REPAIR PROTEIN (EUROFUNG)"/>
    <property type="match status" value="1"/>
</dbReference>
<sequence>MQTRGAARRAAAAAAAVAATNTTHESAIQTDNCQENDTHDSNHVSQSTHNQAADAATVGDTGLVTPPSSKQENSRKLSVLGSMQFKSRQLTAGVPEQLQWLLTPPKEIGGVPKPISSTSGFVDDKSDVIGESTTNTPKPTTAKRKRGSQKTSKEPVRGGWDVLPHNLGKLWTPNIASVQTSSIETGTAQDAADDPVVDNQTGMDVDPYADPSNDTDAYMVSPATEARYGLRIRKVVNYTIAPVEDPPRVASPLATDNAVKDTEVVDKHDQDNDSPPTKRQRRSKKEISGIGNEGGQEDTDHSEQTKKVRRKARKTKDNPYGLTPGETPHPDWNAPTSQQCQEVYDILAMMHDDVQPLPPDKIPAPSLDVAGCGEVPSILDGLIRTVLSGSTTFDSADRMLQALVKRFGVLESGIGKGSVNWNNVRIAEYDDVYKQLKNGGLGKLKATNIQAILNMVYDENMERRAEYLREQRTGAQADVAGAHEKTEGQKKLEILKADEEVLSLDHMHSMDTHEAMQHFVRYPGVGVKTAACVTLFSLQRPCFAVDTHVFRMSKWLGWVPQKTNEDNTFGHLEVRCPDKLKYGLHQLFIRHGKTCHRCNDKSFMGTEVWDQTECPLEHLIDRFTKRVAKPKKLQDDGEKMGEVTAREGDMKPKEDTAENENRDEDEDEGVVSDVSELDEAGVNVESFEGSD</sequence>
<feature type="region of interest" description="Disordered" evidence="1">
    <location>
        <begin position="186"/>
        <end position="216"/>
    </location>
</feature>
<feature type="region of interest" description="Disordered" evidence="1">
    <location>
        <begin position="17"/>
        <end position="79"/>
    </location>
</feature>
<evidence type="ECO:0000313" key="3">
    <source>
        <dbReference type="EMBL" id="KAK9414214.1"/>
    </source>
</evidence>
<evidence type="ECO:0000313" key="4">
    <source>
        <dbReference type="Proteomes" id="UP001408356"/>
    </source>
</evidence>
<dbReference type="SUPFAM" id="SSF48150">
    <property type="entry name" value="DNA-glycosylase"/>
    <property type="match status" value="1"/>
</dbReference>
<dbReference type="SMART" id="SM00478">
    <property type="entry name" value="ENDO3c"/>
    <property type="match status" value="1"/>
</dbReference>
<proteinExistence type="predicted"/>
<name>A0ABR2UHV3_9PEZI</name>
<feature type="compositionally biased region" description="Acidic residues" evidence="1">
    <location>
        <begin position="661"/>
        <end position="679"/>
    </location>
</feature>
<dbReference type="InterPro" id="IPR011257">
    <property type="entry name" value="DNA_glycosylase"/>
</dbReference>
<feature type="domain" description="HhH-GPD" evidence="2">
    <location>
        <begin position="387"/>
        <end position="594"/>
    </location>
</feature>
<gene>
    <name evidence="3" type="ORF">SUNI508_02313</name>
</gene>